<dbReference type="OrthoDB" id="6385903at2"/>
<proteinExistence type="predicted"/>
<dbReference type="AlphaFoldDB" id="A0A1E8FAL6"/>
<evidence type="ECO:0000313" key="1">
    <source>
        <dbReference type="EMBL" id="OFI32972.1"/>
    </source>
</evidence>
<gene>
    <name evidence="1" type="ORF">BFC17_01475</name>
</gene>
<dbReference type="RefSeq" id="WP_070177349.1">
    <property type="nucleotide sequence ID" value="NZ_BMJR01000002.1"/>
</dbReference>
<dbReference type="EMBL" id="MJIC01000015">
    <property type="protein sequence ID" value="OFI32972.1"/>
    <property type="molecule type" value="Genomic_DNA"/>
</dbReference>
<protein>
    <submittedName>
        <fullName evidence="1">Uncharacterized protein</fullName>
    </submittedName>
</protein>
<accession>A0A1E8FAL6</accession>
<sequence>MQLGISRFTQIGNWIFEVKMVRALRVEKYGQPYDAVATLTANGENMYVDTQLTREHNELSREDCMAFYEFAKQLEMKQIQYDKLRNGERHSRQVEVVENLRPRAVVQLANGLRSR</sequence>
<reference evidence="1 2" key="1">
    <citation type="submission" date="2016-09" db="EMBL/GenBank/DDBJ databases">
        <title>Alteromonas lipolytica, a new species isolated from sea water.</title>
        <authorList>
            <person name="Wu Y.-H."/>
            <person name="Cheng H."/>
            <person name="Xu X.-W."/>
        </authorList>
    </citation>
    <scope>NUCLEOTIDE SEQUENCE [LARGE SCALE GENOMIC DNA]</scope>
    <source>
        <strain evidence="1 2">JW12</strain>
    </source>
</reference>
<comment type="caution">
    <text evidence="1">The sequence shown here is derived from an EMBL/GenBank/DDBJ whole genome shotgun (WGS) entry which is preliminary data.</text>
</comment>
<dbReference type="Proteomes" id="UP000176037">
    <property type="component" value="Unassembled WGS sequence"/>
</dbReference>
<dbReference type="STRING" id="1856405.BFC17_01475"/>
<organism evidence="1 2">
    <name type="scientific">Alteromonas lipolytica</name>
    <dbReference type="NCBI Taxonomy" id="1856405"/>
    <lineage>
        <taxon>Bacteria</taxon>
        <taxon>Pseudomonadati</taxon>
        <taxon>Pseudomonadota</taxon>
        <taxon>Gammaproteobacteria</taxon>
        <taxon>Alteromonadales</taxon>
        <taxon>Alteromonadaceae</taxon>
        <taxon>Alteromonas/Salinimonas group</taxon>
        <taxon>Alteromonas</taxon>
    </lineage>
</organism>
<keyword evidence="2" id="KW-1185">Reference proteome</keyword>
<evidence type="ECO:0000313" key="2">
    <source>
        <dbReference type="Proteomes" id="UP000176037"/>
    </source>
</evidence>
<name>A0A1E8FAL6_9ALTE</name>